<proteinExistence type="predicted"/>
<evidence type="ECO:0000313" key="2">
    <source>
        <dbReference type="EMBL" id="RDX50692.1"/>
    </source>
</evidence>
<gene>
    <name evidence="2" type="ORF">OH76DRAFT_435838</name>
</gene>
<keyword evidence="3" id="KW-1185">Reference proteome</keyword>
<evidence type="ECO:0000256" key="1">
    <source>
        <dbReference type="SAM" id="MobiDB-lite"/>
    </source>
</evidence>
<feature type="region of interest" description="Disordered" evidence="1">
    <location>
        <begin position="76"/>
        <end position="99"/>
    </location>
</feature>
<sequence length="118" mass="12751">MNVRKASASSLTPSTSSTLAFVKLAFCESSLSGARVRFYKRRSRRQAEMVSSQYGLRHCGHNTRTDVTMGRAGHAGQHITHGISSPPGAANCPGHRGGSLLDLQTSSEQNSSFFYSFI</sequence>
<reference evidence="2 3" key="1">
    <citation type="journal article" date="2018" name="Biotechnol. Biofuels">
        <title>Integrative visual omics of the white-rot fungus Polyporus brumalis exposes the biotechnological potential of its oxidative enzymes for delignifying raw plant biomass.</title>
        <authorList>
            <person name="Miyauchi S."/>
            <person name="Rancon A."/>
            <person name="Drula E."/>
            <person name="Hage H."/>
            <person name="Chaduli D."/>
            <person name="Favel A."/>
            <person name="Grisel S."/>
            <person name="Henrissat B."/>
            <person name="Herpoel-Gimbert I."/>
            <person name="Ruiz-Duenas F.J."/>
            <person name="Chevret D."/>
            <person name="Hainaut M."/>
            <person name="Lin J."/>
            <person name="Wang M."/>
            <person name="Pangilinan J."/>
            <person name="Lipzen A."/>
            <person name="Lesage-Meessen L."/>
            <person name="Navarro D."/>
            <person name="Riley R."/>
            <person name="Grigoriev I.V."/>
            <person name="Zhou S."/>
            <person name="Raouche S."/>
            <person name="Rosso M.N."/>
        </authorList>
    </citation>
    <scope>NUCLEOTIDE SEQUENCE [LARGE SCALE GENOMIC DNA]</scope>
    <source>
        <strain evidence="2 3">BRFM 1820</strain>
    </source>
</reference>
<organism evidence="2 3">
    <name type="scientific">Lentinus brumalis</name>
    <dbReference type="NCBI Taxonomy" id="2498619"/>
    <lineage>
        <taxon>Eukaryota</taxon>
        <taxon>Fungi</taxon>
        <taxon>Dikarya</taxon>
        <taxon>Basidiomycota</taxon>
        <taxon>Agaricomycotina</taxon>
        <taxon>Agaricomycetes</taxon>
        <taxon>Polyporales</taxon>
        <taxon>Polyporaceae</taxon>
        <taxon>Lentinus</taxon>
    </lineage>
</organism>
<dbReference type="Proteomes" id="UP000256964">
    <property type="component" value="Unassembled WGS sequence"/>
</dbReference>
<name>A0A371DDZ5_9APHY</name>
<protein>
    <submittedName>
        <fullName evidence="2">Uncharacterized protein</fullName>
    </submittedName>
</protein>
<evidence type="ECO:0000313" key="3">
    <source>
        <dbReference type="Proteomes" id="UP000256964"/>
    </source>
</evidence>
<dbReference type="AlphaFoldDB" id="A0A371DDZ5"/>
<dbReference type="EMBL" id="KZ857398">
    <property type="protein sequence ID" value="RDX50692.1"/>
    <property type="molecule type" value="Genomic_DNA"/>
</dbReference>
<accession>A0A371DDZ5</accession>